<evidence type="ECO:0000313" key="1">
    <source>
        <dbReference type="EMBL" id="GAA5501463.1"/>
    </source>
</evidence>
<dbReference type="PROSITE" id="PS51257">
    <property type="entry name" value="PROKAR_LIPOPROTEIN"/>
    <property type="match status" value="1"/>
</dbReference>
<name>A0ABP9V853_9DEIO</name>
<reference evidence="1 2" key="1">
    <citation type="submission" date="2024-02" db="EMBL/GenBank/DDBJ databases">
        <title>Deinococcus xinjiangensis NBRC 107630.</title>
        <authorList>
            <person name="Ichikawa N."/>
            <person name="Katano-Makiyama Y."/>
            <person name="Hidaka K."/>
        </authorList>
    </citation>
    <scope>NUCLEOTIDE SEQUENCE [LARGE SCALE GENOMIC DNA]</scope>
    <source>
        <strain evidence="1 2">NBRC 107630</strain>
    </source>
</reference>
<evidence type="ECO:0000313" key="2">
    <source>
        <dbReference type="Proteomes" id="UP001458946"/>
    </source>
</evidence>
<dbReference type="EMBL" id="BAABRN010000009">
    <property type="protein sequence ID" value="GAA5501463.1"/>
    <property type="molecule type" value="Genomic_DNA"/>
</dbReference>
<comment type="caution">
    <text evidence="1">The sequence shown here is derived from an EMBL/GenBank/DDBJ whole genome shotgun (WGS) entry which is preliminary data.</text>
</comment>
<accession>A0ABP9V853</accession>
<dbReference type="RefSeq" id="WP_353541429.1">
    <property type="nucleotide sequence ID" value="NZ_BAABRN010000009.1"/>
</dbReference>
<protein>
    <recommendedName>
        <fullName evidence="3">Lipoprotein</fullName>
    </recommendedName>
</protein>
<gene>
    <name evidence="1" type="ORF">Dxin01_01195</name>
</gene>
<evidence type="ECO:0008006" key="3">
    <source>
        <dbReference type="Google" id="ProtNLM"/>
    </source>
</evidence>
<proteinExistence type="predicted"/>
<organism evidence="1 2">
    <name type="scientific">Deinococcus xinjiangensis</name>
    <dbReference type="NCBI Taxonomy" id="457454"/>
    <lineage>
        <taxon>Bacteria</taxon>
        <taxon>Thermotogati</taxon>
        <taxon>Deinococcota</taxon>
        <taxon>Deinococci</taxon>
        <taxon>Deinococcales</taxon>
        <taxon>Deinococcaceae</taxon>
        <taxon>Deinococcus</taxon>
    </lineage>
</organism>
<dbReference type="Proteomes" id="UP001458946">
    <property type="component" value="Unassembled WGS sequence"/>
</dbReference>
<sequence>MRPRFALLLALPLLGACTTLRPNTLLTLERGQTGGLGSQSITLVNVQDSRCRPNVQCVWAGELVAQVRVTEGRSARTLFLRLPEARNTPWQGLRILRATFDPSPKVTFTNQR</sequence>
<keyword evidence="2" id="KW-1185">Reference proteome</keyword>